<proteinExistence type="predicted"/>
<dbReference type="RefSeq" id="WP_213348221.1">
    <property type="nucleotide sequence ID" value="NZ_JAEDAM010000005.1"/>
</dbReference>
<accession>A0ABS5QJW8</accession>
<dbReference type="EMBL" id="JAEDAM010000005">
    <property type="protein sequence ID" value="MBS8121562.1"/>
    <property type="molecule type" value="Genomic_DNA"/>
</dbReference>
<evidence type="ECO:0000313" key="3">
    <source>
        <dbReference type="Proteomes" id="UP000680365"/>
    </source>
</evidence>
<feature type="transmembrane region" description="Helical" evidence="1">
    <location>
        <begin position="32"/>
        <end position="49"/>
    </location>
</feature>
<comment type="caution">
    <text evidence="2">The sequence shown here is derived from an EMBL/GenBank/DDBJ whole genome shotgun (WGS) entry which is preliminary data.</text>
</comment>
<evidence type="ECO:0000256" key="1">
    <source>
        <dbReference type="SAM" id="Phobius"/>
    </source>
</evidence>
<evidence type="ECO:0000313" key="2">
    <source>
        <dbReference type="EMBL" id="MBS8121562.1"/>
    </source>
</evidence>
<keyword evidence="3" id="KW-1185">Reference proteome</keyword>
<feature type="transmembrane region" description="Helical" evidence="1">
    <location>
        <begin position="61"/>
        <end position="81"/>
    </location>
</feature>
<keyword evidence="1" id="KW-0472">Membrane</keyword>
<evidence type="ECO:0008006" key="4">
    <source>
        <dbReference type="Google" id="ProtNLM"/>
    </source>
</evidence>
<reference evidence="2 3" key="1">
    <citation type="journal article" date="2021" name="Nat. Commun.">
        <title>Reductive evolution and unique predatory mode in the CPR bacterium Vampirococcus lugosii.</title>
        <authorList>
            <person name="Moreira D."/>
            <person name="Zivanovic Y."/>
            <person name="Lopez-Archilla A.I."/>
            <person name="Iniesto M."/>
            <person name="Lopez-Garcia P."/>
        </authorList>
    </citation>
    <scope>NUCLEOTIDE SEQUENCE [LARGE SCALE GENOMIC DNA]</scope>
    <source>
        <strain evidence="2">Chiprana</strain>
    </source>
</reference>
<keyword evidence="1" id="KW-1133">Transmembrane helix</keyword>
<name>A0ABS5QJW8_9BACT</name>
<organism evidence="2 3">
    <name type="scientific">Candidatus Vampirococcus lugosii</name>
    <dbReference type="NCBI Taxonomy" id="2789015"/>
    <lineage>
        <taxon>Bacteria</taxon>
        <taxon>Candidatus Absconditibacteriota</taxon>
        <taxon>Vampirococcus</taxon>
    </lineage>
</organism>
<keyword evidence="1" id="KW-0812">Transmembrane</keyword>
<protein>
    <recommendedName>
        <fullName evidence="4">YokE-like PH domain-containing protein</fullName>
    </recommendedName>
</protein>
<gene>
    <name evidence="2" type="ORF">VAMP_8n180</name>
</gene>
<sequence length="201" mass="23546">MFLKEKVILNTLGDVNIKYIIGHDIFSYMKMLIKYFFFIIIILFSYRFINDYFVIDLSFVFGSIGLLIYGMYIVSFLDIYLDSVVLTDKGIYIYVRDGFLDQNTEYISWNSIQSVYDEQNGILDLVFNKGNIKIKRQDEIYIFNNVDKPGDVTNKIISIKDDILTKNAQEEQEEEEENPNNFDTLVETLGEVISQHVSKKK</sequence>
<dbReference type="Proteomes" id="UP000680365">
    <property type="component" value="Unassembled WGS sequence"/>
</dbReference>